<name>A0ABV2TI06_9RHOO</name>
<sequence>MKIMILLLAGLAALAIVIALFLFSSSKDIAETGTPATARILSIHDTGGRLNSNPAIEFQLEVQPENGPAYTATANAIVSTVYLPRFQPGASIAVRIDPADPSKVAVVMP</sequence>
<dbReference type="RefSeq" id="WP_354600014.1">
    <property type="nucleotide sequence ID" value="NZ_JBEWZI010000004.1"/>
</dbReference>
<evidence type="ECO:0000313" key="1">
    <source>
        <dbReference type="EMBL" id="MET7013549.1"/>
    </source>
</evidence>
<dbReference type="Proteomes" id="UP001549691">
    <property type="component" value="Unassembled WGS sequence"/>
</dbReference>
<dbReference type="EMBL" id="JBEWZI010000004">
    <property type="protein sequence ID" value="MET7013549.1"/>
    <property type="molecule type" value="Genomic_DNA"/>
</dbReference>
<proteinExistence type="predicted"/>
<accession>A0ABV2TI06</accession>
<comment type="caution">
    <text evidence="1">The sequence shown here is derived from an EMBL/GenBank/DDBJ whole genome shotgun (WGS) entry which is preliminary data.</text>
</comment>
<gene>
    <name evidence="1" type="ORF">ABXR19_05065</name>
</gene>
<organism evidence="1 2">
    <name type="scientific">Uliginosibacterium flavum</name>
    <dbReference type="NCBI Taxonomy" id="1396831"/>
    <lineage>
        <taxon>Bacteria</taxon>
        <taxon>Pseudomonadati</taxon>
        <taxon>Pseudomonadota</taxon>
        <taxon>Betaproteobacteria</taxon>
        <taxon>Rhodocyclales</taxon>
        <taxon>Zoogloeaceae</taxon>
        <taxon>Uliginosibacterium</taxon>
    </lineage>
</organism>
<keyword evidence="2" id="KW-1185">Reference proteome</keyword>
<reference evidence="1 2" key="1">
    <citation type="submission" date="2024-07" db="EMBL/GenBank/DDBJ databases">
        <title>Uliginosibacterium flavum JJ3220;KACC:17644.</title>
        <authorList>
            <person name="Kim M.K."/>
        </authorList>
    </citation>
    <scope>NUCLEOTIDE SEQUENCE [LARGE SCALE GENOMIC DNA]</scope>
    <source>
        <strain evidence="1 2">KACC:17644</strain>
    </source>
</reference>
<evidence type="ECO:0000313" key="2">
    <source>
        <dbReference type="Proteomes" id="UP001549691"/>
    </source>
</evidence>
<protein>
    <submittedName>
        <fullName evidence="1">DUF3592 domain-containing protein</fullName>
    </submittedName>
</protein>